<keyword evidence="8" id="KW-0735">Signal-anchor</keyword>
<accession>A0ABX1E2R1</accession>
<evidence type="ECO:0000256" key="14">
    <source>
        <dbReference type="ARBA" id="ARBA00042865"/>
    </source>
</evidence>
<keyword evidence="7" id="KW-0256">Endoplasmic reticulum</keyword>
<evidence type="ECO:0000256" key="5">
    <source>
        <dbReference type="ARBA" id="ARBA00022692"/>
    </source>
</evidence>
<dbReference type="Pfam" id="PF02485">
    <property type="entry name" value="Branch"/>
    <property type="match status" value="1"/>
</dbReference>
<dbReference type="InterPro" id="IPR003406">
    <property type="entry name" value="Glyco_trans_14"/>
</dbReference>
<dbReference type="InterPro" id="IPR043538">
    <property type="entry name" value="XYLT"/>
</dbReference>
<keyword evidence="11" id="KW-0472">Membrane</keyword>
<evidence type="ECO:0000256" key="8">
    <source>
        <dbReference type="ARBA" id="ARBA00022968"/>
    </source>
</evidence>
<protein>
    <recommendedName>
        <fullName evidence="14">Peptide O-xylosyltransferase</fullName>
    </recommendedName>
</protein>
<comment type="subcellular location">
    <subcellularLocation>
        <location evidence="2">Endoplasmic reticulum membrane</location>
        <topology evidence="2">Single-pass type II membrane protein</topology>
    </subcellularLocation>
    <subcellularLocation>
        <location evidence="1">Golgi apparatus membrane</location>
        <topology evidence="1">Single-pass type II membrane protein</topology>
    </subcellularLocation>
</comment>
<evidence type="ECO:0000256" key="4">
    <source>
        <dbReference type="ARBA" id="ARBA00022679"/>
    </source>
</evidence>
<reference evidence="15 16" key="1">
    <citation type="submission" date="2020-03" db="EMBL/GenBank/DDBJ databases">
        <title>Roseomonas selenitidurans sp. nov. isolated from urban soil.</title>
        <authorList>
            <person name="Liu H."/>
        </authorList>
    </citation>
    <scope>NUCLEOTIDE SEQUENCE [LARGE SCALE GENOMIC DNA]</scope>
    <source>
        <strain evidence="15 16">BU-1</strain>
    </source>
</reference>
<evidence type="ECO:0000256" key="12">
    <source>
        <dbReference type="ARBA" id="ARBA00023157"/>
    </source>
</evidence>
<evidence type="ECO:0000256" key="10">
    <source>
        <dbReference type="ARBA" id="ARBA00023034"/>
    </source>
</evidence>
<evidence type="ECO:0000256" key="11">
    <source>
        <dbReference type="ARBA" id="ARBA00023136"/>
    </source>
</evidence>
<dbReference type="EMBL" id="JAAVNE010000014">
    <property type="protein sequence ID" value="NKC31376.1"/>
    <property type="molecule type" value="Genomic_DNA"/>
</dbReference>
<name>A0ABX1E2R1_9PROT</name>
<keyword evidence="9" id="KW-1133">Transmembrane helix</keyword>
<proteinExistence type="predicted"/>
<dbReference type="Proteomes" id="UP000787635">
    <property type="component" value="Unassembled WGS sequence"/>
</dbReference>
<keyword evidence="13" id="KW-0325">Glycoprotein</keyword>
<evidence type="ECO:0000256" key="7">
    <source>
        <dbReference type="ARBA" id="ARBA00022824"/>
    </source>
</evidence>
<keyword evidence="4" id="KW-0808">Transferase</keyword>
<keyword evidence="3" id="KW-0328">Glycosyltransferase</keyword>
<keyword evidence="10" id="KW-0333">Golgi apparatus</keyword>
<evidence type="ECO:0000313" key="16">
    <source>
        <dbReference type="Proteomes" id="UP000787635"/>
    </source>
</evidence>
<dbReference type="PANTHER" id="PTHR46025">
    <property type="entry name" value="XYLOSYLTRANSFERASE OXT"/>
    <property type="match status" value="1"/>
</dbReference>
<evidence type="ECO:0000256" key="1">
    <source>
        <dbReference type="ARBA" id="ARBA00004323"/>
    </source>
</evidence>
<comment type="caution">
    <text evidence="15">The sequence shown here is derived from an EMBL/GenBank/DDBJ whole genome shotgun (WGS) entry which is preliminary data.</text>
</comment>
<keyword evidence="6" id="KW-0479">Metal-binding</keyword>
<organism evidence="15 16">
    <name type="scientific">Falsiroseomonas selenitidurans</name>
    <dbReference type="NCBI Taxonomy" id="2716335"/>
    <lineage>
        <taxon>Bacteria</taxon>
        <taxon>Pseudomonadati</taxon>
        <taxon>Pseudomonadota</taxon>
        <taxon>Alphaproteobacteria</taxon>
        <taxon>Acetobacterales</taxon>
        <taxon>Roseomonadaceae</taxon>
        <taxon>Falsiroseomonas</taxon>
    </lineage>
</organism>
<evidence type="ECO:0000256" key="13">
    <source>
        <dbReference type="ARBA" id="ARBA00023180"/>
    </source>
</evidence>
<gene>
    <name evidence="15" type="ORF">HEQ75_10945</name>
</gene>
<dbReference type="PANTHER" id="PTHR46025:SF3">
    <property type="entry name" value="XYLOSYLTRANSFERASE OXT"/>
    <property type="match status" value="1"/>
</dbReference>
<evidence type="ECO:0000256" key="9">
    <source>
        <dbReference type="ARBA" id="ARBA00022989"/>
    </source>
</evidence>
<evidence type="ECO:0000313" key="15">
    <source>
        <dbReference type="EMBL" id="NKC31376.1"/>
    </source>
</evidence>
<keyword evidence="5" id="KW-0812">Transmembrane</keyword>
<evidence type="ECO:0000256" key="6">
    <source>
        <dbReference type="ARBA" id="ARBA00022723"/>
    </source>
</evidence>
<evidence type="ECO:0000256" key="2">
    <source>
        <dbReference type="ARBA" id="ARBA00004648"/>
    </source>
</evidence>
<dbReference type="RefSeq" id="WP_168030268.1">
    <property type="nucleotide sequence ID" value="NZ_JAAVNE010000014.1"/>
</dbReference>
<evidence type="ECO:0000256" key="3">
    <source>
        <dbReference type="ARBA" id="ARBA00022676"/>
    </source>
</evidence>
<keyword evidence="16" id="KW-1185">Reference proteome</keyword>
<sequence>MKRNAFLVLAHRAPALCRRLIGRLRPMGDVYLHVDQKVAAEPFAPPPEDVAEGLGEVFLANRRADIRWGSFAMVQATLDLLEDAQHAEPYARFTLLSGDSYPVQPDAAIHAMLSGDRDHISAADTSRDERRSRIERVYAPDTFIGQIKAPFHERHLRPEDWPALEQAMRLLPEREAFIRRTGYFIGSQWWSLTGRSVEAIRAYLHENPAFAMHFRYSSIPDEAFFQTAYMAAAPDATKRVNSPVHAKWDSIPRPFEYTHAEELPLLLGLKQPFARKFGDSSFPLLDLLDARAA</sequence>
<keyword evidence="12" id="KW-1015">Disulfide bond</keyword>